<reference evidence="2" key="1">
    <citation type="submission" date="2016-10" db="EMBL/GenBank/DDBJ databases">
        <authorList>
            <person name="Varghese N."/>
            <person name="Submissions S."/>
        </authorList>
    </citation>
    <scope>NUCLEOTIDE SEQUENCE [LARGE SCALE GENOMIC DNA]</scope>
    <source>
        <strain evidence="2">DSM 26348</strain>
    </source>
</reference>
<keyword evidence="2" id="KW-1185">Reference proteome</keyword>
<gene>
    <name evidence="1" type="ORF">SAMN05421753_1221</name>
</gene>
<organism evidence="1 2">
    <name type="scientific">Planctomicrobium piriforme</name>
    <dbReference type="NCBI Taxonomy" id="1576369"/>
    <lineage>
        <taxon>Bacteria</taxon>
        <taxon>Pseudomonadati</taxon>
        <taxon>Planctomycetota</taxon>
        <taxon>Planctomycetia</taxon>
        <taxon>Planctomycetales</taxon>
        <taxon>Planctomycetaceae</taxon>
        <taxon>Planctomicrobium</taxon>
    </lineage>
</organism>
<protein>
    <submittedName>
        <fullName evidence="1">Uncharacterized protein</fullName>
    </submittedName>
</protein>
<dbReference type="AlphaFoldDB" id="A0A1I3RTN6"/>
<dbReference type="RefSeq" id="WP_139228661.1">
    <property type="nucleotide sequence ID" value="NZ_FOQD01000022.1"/>
</dbReference>
<dbReference type="EMBL" id="FOQD01000022">
    <property type="protein sequence ID" value="SFJ49923.1"/>
    <property type="molecule type" value="Genomic_DNA"/>
</dbReference>
<evidence type="ECO:0000313" key="2">
    <source>
        <dbReference type="Proteomes" id="UP000199518"/>
    </source>
</evidence>
<name>A0A1I3RTN6_9PLAN</name>
<dbReference type="Proteomes" id="UP000199518">
    <property type="component" value="Unassembled WGS sequence"/>
</dbReference>
<sequence>MADAFHETVFFRHTLGVTMVIQINLTPEELNQLKAFARAESEGDAIEFAAREFLRVTVPPVYLGSLDFGLGRRCGEDAARNDPHLIYP</sequence>
<accession>A0A1I3RTN6</accession>
<evidence type="ECO:0000313" key="1">
    <source>
        <dbReference type="EMBL" id="SFJ49923.1"/>
    </source>
</evidence>
<proteinExistence type="predicted"/>